<evidence type="ECO:0000256" key="1">
    <source>
        <dbReference type="ARBA" id="ARBA00004429"/>
    </source>
</evidence>
<keyword evidence="9 12" id="KW-0472">Membrane</keyword>
<evidence type="ECO:0000313" key="14">
    <source>
        <dbReference type="EMBL" id="PTX47213.1"/>
    </source>
</evidence>
<keyword evidence="7" id="KW-0653">Protein transport</keyword>
<dbReference type="InterPro" id="IPR050366">
    <property type="entry name" value="BP-dependent_transpt_permease"/>
</dbReference>
<evidence type="ECO:0000256" key="12">
    <source>
        <dbReference type="RuleBase" id="RU363032"/>
    </source>
</evidence>
<dbReference type="PROSITE" id="PS50928">
    <property type="entry name" value="ABC_TM1"/>
    <property type="match status" value="1"/>
</dbReference>
<reference evidence="14 15" key="1">
    <citation type="submission" date="2018-04" db="EMBL/GenBank/DDBJ databases">
        <title>Genomic Encyclopedia of Archaeal and Bacterial Type Strains, Phase II (KMG-II): from individual species to whole genera.</title>
        <authorList>
            <person name="Goeker M."/>
        </authorList>
    </citation>
    <scope>NUCLEOTIDE SEQUENCE [LARGE SCALE GENOMIC DNA]</scope>
    <source>
        <strain evidence="14 15">DSM 29329</strain>
    </source>
</reference>
<dbReference type="AlphaFoldDB" id="A0A2T6ATS1"/>
<evidence type="ECO:0000256" key="11">
    <source>
        <dbReference type="ARBA" id="ARBA00072251"/>
    </source>
</evidence>
<feature type="transmembrane region" description="Helical" evidence="12">
    <location>
        <begin position="226"/>
        <end position="255"/>
    </location>
</feature>
<evidence type="ECO:0000256" key="5">
    <source>
        <dbReference type="ARBA" id="ARBA00022692"/>
    </source>
</evidence>
<evidence type="ECO:0000256" key="2">
    <source>
        <dbReference type="ARBA" id="ARBA00022448"/>
    </source>
</evidence>
<dbReference type="InterPro" id="IPR025966">
    <property type="entry name" value="OppC_N"/>
</dbReference>
<keyword evidence="2 12" id="KW-0813">Transport</keyword>
<gene>
    <name evidence="14" type="ORF">C8N44_11399</name>
</gene>
<evidence type="ECO:0000256" key="4">
    <source>
        <dbReference type="ARBA" id="ARBA00022519"/>
    </source>
</evidence>
<dbReference type="Pfam" id="PF00528">
    <property type="entry name" value="BPD_transp_1"/>
    <property type="match status" value="1"/>
</dbReference>
<dbReference type="CDD" id="cd06261">
    <property type="entry name" value="TM_PBP2"/>
    <property type="match status" value="1"/>
</dbReference>
<dbReference type="InterPro" id="IPR035906">
    <property type="entry name" value="MetI-like_sf"/>
</dbReference>
<keyword evidence="4" id="KW-0997">Cell inner membrane</keyword>
<dbReference type="Pfam" id="PF12911">
    <property type="entry name" value="OppC_N"/>
    <property type="match status" value="1"/>
</dbReference>
<dbReference type="GO" id="GO:0055085">
    <property type="term" value="P:transmembrane transport"/>
    <property type="evidence" value="ECO:0007669"/>
    <property type="project" value="InterPro"/>
</dbReference>
<dbReference type="GO" id="GO:0015833">
    <property type="term" value="P:peptide transport"/>
    <property type="evidence" value="ECO:0007669"/>
    <property type="project" value="UniProtKB-KW"/>
</dbReference>
<feature type="transmembrane region" description="Helical" evidence="12">
    <location>
        <begin position="172"/>
        <end position="191"/>
    </location>
</feature>
<dbReference type="PANTHER" id="PTHR43386">
    <property type="entry name" value="OLIGOPEPTIDE TRANSPORT SYSTEM PERMEASE PROTEIN APPC"/>
    <property type="match status" value="1"/>
</dbReference>
<feature type="transmembrane region" description="Helical" evidence="12">
    <location>
        <begin position="281"/>
        <end position="302"/>
    </location>
</feature>
<feature type="transmembrane region" description="Helical" evidence="12">
    <location>
        <begin position="113"/>
        <end position="136"/>
    </location>
</feature>
<dbReference type="EMBL" id="QBKN01000013">
    <property type="protein sequence ID" value="PTX47213.1"/>
    <property type="molecule type" value="Genomic_DNA"/>
</dbReference>
<dbReference type="RefSeq" id="WP_107976817.1">
    <property type="nucleotide sequence ID" value="NZ_BMEZ01000010.1"/>
</dbReference>
<proteinExistence type="inferred from homology"/>
<dbReference type="InterPro" id="IPR000515">
    <property type="entry name" value="MetI-like"/>
</dbReference>
<feature type="transmembrane region" description="Helical" evidence="12">
    <location>
        <begin position="41"/>
        <end position="63"/>
    </location>
</feature>
<dbReference type="Gene3D" id="1.10.3720.10">
    <property type="entry name" value="MetI-like"/>
    <property type="match status" value="1"/>
</dbReference>
<evidence type="ECO:0000256" key="7">
    <source>
        <dbReference type="ARBA" id="ARBA00022927"/>
    </source>
</evidence>
<evidence type="ECO:0000256" key="3">
    <source>
        <dbReference type="ARBA" id="ARBA00022475"/>
    </source>
</evidence>
<name>A0A2T6ATS1_9RHOB</name>
<dbReference type="GO" id="GO:0005886">
    <property type="term" value="C:plasma membrane"/>
    <property type="evidence" value="ECO:0007669"/>
    <property type="project" value="UniProtKB-SubCell"/>
</dbReference>
<dbReference type="PANTHER" id="PTHR43386:SF2">
    <property type="entry name" value="OLIGOPEPTIDE TRANSPORT SYSTEM PERMEASE PROTEIN OPPC"/>
    <property type="match status" value="1"/>
</dbReference>
<evidence type="ECO:0000256" key="9">
    <source>
        <dbReference type="ARBA" id="ARBA00023136"/>
    </source>
</evidence>
<protein>
    <recommendedName>
        <fullName evidence="11">Oligopeptide transport system permease protein OppC</fullName>
    </recommendedName>
</protein>
<evidence type="ECO:0000256" key="8">
    <source>
        <dbReference type="ARBA" id="ARBA00022989"/>
    </source>
</evidence>
<evidence type="ECO:0000259" key="13">
    <source>
        <dbReference type="PROSITE" id="PS50928"/>
    </source>
</evidence>
<comment type="subcellular location">
    <subcellularLocation>
        <location evidence="1">Cell inner membrane</location>
        <topology evidence="1">Multi-pass membrane protein</topology>
    </subcellularLocation>
    <subcellularLocation>
        <location evidence="12">Cell membrane</location>
        <topology evidence="12">Multi-pass membrane protein</topology>
    </subcellularLocation>
</comment>
<feature type="transmembrane region" description="Helical" evidence="12">
    <location>
        <begin position="148"/>
        <end position="166"/>
    </location>
</feature>
<dbReference type="SUPFAM" id="SSF161098">
    <property type="entry name" value="MetI-like"/>
    <property type="match status" value="1"/>
</dbReference>
<feature type="domain" description="ABC transmembrane type-1" evidence="13">
    <location>
        <begin position="109"/>
        <end position="299"/>
    </location>
</feature>
<evidence type="ECO:0000256" key="6">
    <source>
        <dbReference type="ARBA" id="ARBA00022856"/>
    </source>
</evidence>
<evidence type="ECO:0000256" key="10">
    <source>
        <dbReference type="ARBA" id="ARBA00024202"/>
    </source>
</evidence>
<comment type="caution">
    <text evidence="14">The sequence shown here is derived from an EMBL/GenBank/DDBJ whole genome shotgun (WGS) entry which is preliminary data.</text>
</comment>
<keyword evidence="15" id="KW-1185">Reference proteome</keyword>
<dbReference type="Proteomes" id="UP000244069">
    <property type="component" value="Unassembled WGS sequence"/>
</dbReference>
<comment type="similarity">
    <text evidence="10">Belongs to the binding-protein-dependent transport system permease family. OppBC subfamily.</text>
</comment>
<keyword evidence="8 12" id="KW-1133">Transmembrane helix</keyword>
<keyword evidence="5 12" id="KW-0812">Transmembrane</keyword>
<keyword evidence="3" id="KW-1003">Cell membrane</keyword>
<evidence type="ECO:0000313" key="15">
    <source>
        <dbReference type="Proteomes" id="UP000244069"/>
    </source>
</evidence>
<dbReference type="OrthoDB" id="9766870at2"/>
<accession>A0A2T6ATS1</accession>
<keyword evidence="6" id="KW-0571">Peptide transport</keyword>
<organism evidence="14 15">
    <name type="scientific">Allosediminivita pacifica</name>
    <dbReference type="NCBI Taxonomy" id="1267769"/>
    <lineage>
        <taxon>Bacteria</taxon>
        <taxon>Pseudomonadati</taxon>
        <taxon>Pseudomonadota</taxon>
        <taxon>Alphaproteobacteria</taxon>
        <taxon>Rhodobacterales</taxon>
        <taxon>Paracoccaceae</taxon>
        <taxon>Allosediminivita</taxon>
    </lineage>
</organism>
<dbReference type="GO" id="GO:0015031">
    <property type="term" value="P:protein transport"/>
    <property type="evidence" value="ECO:0007669"/>
    <property type="project" value="UniProtKB-KW"/>
</dbReference>
<sequence>MRTLGTSKRAAELAADVTDFRAVRGRSLFRDAMGRFLSNKAAMASVIVLGLIVLFVLFGPFFAQYSNEEIDWTRMGDIRGQGMPSFETGHFFGLDELGRDLYSRTIQATRTSLLVGLIGAAAALVIGTAWGVIAGYYGGKLDSAMMRIVDILLAIPLTLVLILILVVAGRSFIALFLGLGAVSWLTMARIVRGQTLTLKTREFIEAARAGGVSETKIITRHILPNLIGVVIVYASLLVPEMILAESFISFLGLGISEPHTSLGRLIAEGAGTMNYGTLWQLAFPLFFYVTIIITMFFIGDGLRDALDPKDR</sequence>